<accession>A0AAD5MTV3</accession>
<evidence type="ECO:0000313" key="1">
    <source>
        <dbReference type="EMBL" id="KAJ1364575.1"/>
    </source>
</evidence>
<reference evidence="1" key="1">
    <citation type="submission" date="2021-06" db="EMBL/GenBank/DDBJ databases">
        <title>Parelaphostrongylus tenuis whole genome reference sequence.</title>
        <authorList>
            <person name="Garwood T.J."/>
            <person name="Larsen P.A."/>
            <person name="Fountain-Jones N.M."/>
            <person name="Garbe J.R."/>
            <person name="Macchietto M.G."/>
            <person name="Kania S.A."/>
            <person name="Gerhold R.W."/>
            <person name="Richards J.E."/>
            <person name="Wolf T.M."/>
        </authorList>
    </citation>
    <scope>NUCLEOTIDE SEQUENCE</scope>
    <source>
        <strain evidence="1">MNPRO001-30</strain>
        <tissue evidence="1">Meninges</tissue>
    </source>
</reference>
<keyword evidence="2" id="KW-1185">Reference proteome</keyword>
<evidence type="ECO:0000313" key="2">
    <source>
        <dbReference type="Proteomes" id="UP001196413"/>
    </source>
</evidence>
<comment type="caution">
    <text evidence="1">The sequence shown here is derived from an EMBL/GenBank/DDBJ whole genome shotgun (WGS) entry which is preliminary data.</text>
</comment>
<gene>
    <name evidence="1" type="ORF">KIN20_024697</name>
</gene>
<protein>
    <submittedName>
        <fullName evidence="1">Uncharacterized protein</fullName>
    </submittedName>
</protein>
<dbReference type="EMBL" id="JAHQIW010005005">
    <property type="protein sequence ID" value="KAJ1364575.1"/>
    <property type="molecule type" value="Genomic_DNA"/>
</dbReference>
<name>A0AAD5MTV3_PARTN</name>
<dbReference type="Proteomes" id="UP001196413">
    <property type="component" value="Unassembled WGS sequence"/>
</dbReference>
<organism evidence="1 2">
    <name type="scientific">Parelaphostrongylus tenuis</name>
    <name type="common">Meningeal worm</name>
    <dbReference type="NCBI Taxonomy" id="148309"/>
    <lineage>
        <taxon>Eukaryota</taxon>
        <taxon>Metazoa</taxon>
        <taxon>Ecdysozoa</taxon>
        <taxon>Nematoda</taxon>
        <taxon>Chromadorea</taxon>
        <taxon>Rhabditida</taxon>
        <taxon>Rhabditina</taxon>
        <taxon>Rhabditomorpha</taxon>
        <taxon>Strongyloidea</taxon>
        <taxon>Metastrongylidae</taxon>
        <taxon>Parelaphostrongylus</taxon>
    </lineage>
</organism>
<proteinExistence type="predicted"/>
<sequence length="73" mass="8122">MSEVYITLRTAPFSAGGWLGRRLRKGAAGACSKCTMRSYAHVNRILSVSECSIAEEIRTTRPLLIFMIIDKCL</sequence>
<dbReference type="AlphaFoldDB" id="A0AAD5MTV3"/>